<dbReference type="PANTHER" id="PTHR13114:SF7">
    <property type="entry name" value="MEDIATOR OF RNA POLYMERASE II TRANSCRIPTION SUBUNIT 17"/>
    <property type="match status" value="1"/>
</dbReference>
<evidence type="ECO:0000256" key="6">
    <source>
        <dbReference type="ARBA" id="ARBA00025687"/>
    </source>
</evidence>
<feature type="region of interest" description="Disordered" evidence="8">
    <location>
        <begin position="1"/>
        <end position="100"/>
    </location>
</feature>
<comment type="function">
    <text evidence="6 7">Component of the Mediator complex, a coactivator involved in the regulated transcription of nearly all RNA polymerase II-dependent genes. Mediator functions as a bridge to convey information from gene-specific regulatory proteins to the basal RNA polymerase II transcription machinery. Mediator is recruited to promoters by direct interactions with regulatory proteins and serves as a scaffold for the assembly of a functional preinitiation complex with RNA polymerase II and the general transcription factors.</text>
</comment>
<name>A0A8C5JQP7_JUNHY</name>
<dbReference type="Ensembl" id="ENSJHYT00000028715.1">
    <property type="protein sequence ID" value="ENSJHYP00000023825.1"/>
    <property type="gene ID" value="ENSJHYG00000017914.1"/>
</dbReference>
<evidence type="ECO:0000256" key="7">
    <source>
        <dbReference type="RuleBase" id="RU364140"/>
    </source>
</evidence>
<evidence type="ECO:0000256" key="2">
    <source>
        <dbReference type="ARBA" id="ARBA00005635"/>
    </source>
</evidence>
<dbReference type="OMA" id="HMSYEPQ"/>
<reference evidence="9" key="1">
    <citation type="submission" date="2025-08" db="UniProtKB">
        <authorList>
            <consortium name="Ensembl"/>
        </authorList>
    </citation>
    <scope>IDENTIFICATION</scope>
</reference>
<dbReference type="Proteomes" id="UP000694408">
    <property type="component" value="Unplaced"/>
</dbReference>
<dbReference type="GO" id="GO:0006357">
    <property type="term" value="P:regulation of transcription by RNA polymerase II"/>
    <property type="evidence" value="ECO:0007669"/>
    <property type="project" value="InterPro"/>
</dbReference>
<evidence type="ECO:0000256" key="5">
    <source>
        <dbReference type="ARBA" id="ARBA00023242"/>
    </source>
</evidence>
<protein>
    <recommendedName>
        <fullName evidence="7">Mediator of RNA polymerase II transcription subunit 17</fullName>
    </recommendedName>
    <alternativeName>
        <fullName evidence="7">Mediator complex subunit 17</fullName>
    </alternativeName>
</protein>
<comment type="subcellular location">
    <subcellularLocation>
        <location evidence="1 7">Nucleus</location>
    </subcellularLocation>
</comment>
<comment type="similarity">
    <text evidence="2 7">Belongs to the Mediator complex subunit 17 family.</text>
</comment>
<keyword evidence="3 7" id="KW-0805">Transcription regulation</keyword>
<proteinExistence type="inferred from homology"/>
<keyword evidence="5 7" id="KW-0539">Nucleus</keyword>
<dbReference type="PANTHER" id="PTHR13114">
    <property type="entry name" value="MEDIATOR OF RNA POLYMERASE II TRANSCRIPTION SUBUNIT 17"/>
    <property type="match status" value="1"/>
</dbReference>
<evidence type="ECO:0000256" key="4">
    <source>
        <dbReference type="ARBA" id="ARBA00023163"/>
    </source>
</evidence>
<dbReference type="InterPro" id="IPR019313">
    <property type="entry name" value="Mediator_Med17"/>
</dbReference>
<feature type="region of interest" description="Disordered" evidence="8">
    <location>
        <begin position="156"/>
        <end position="181"/>
    </location>
</feature>
<sequence length="749" mass="83201">MFRTGHETNFWSKGRRSKLQQLRASAPGTVPSLRWSRPLPSASGGSRAHSALARPPSEFSPKTAEPARHRSRSLATASGNGRARPALAPPPAGPAPCRVPAGGRSKMAGVPAVRISIESACEKQVQEVGLDGSETYLQPLSMSQNLARLAQRIDFSQGSGSEEDEPGSAGRPWAEAGETEDEEGLVKFQPSLWPWDSVRNNLRSALTEMCVLYDVLSIVKDKKFMTLDPVGQDPLPPKQNPQFLQLISKKKSLAGAAQILLKGAERLSKSVAENQENKRQRDFNSELLRLRQHWKLRKVGDKILGDLSYRSAGSLFLHHGTFEVIKNTDIDLDKKIPEDYCPLDVQIPSDLEGSAYIKVSIQKQAPDIGDLGTVNLFKRPLPKSKPGSAHWQTKLETAQNVLLCKEIFAQLSREAVQIKSQIPHIVVKNQIISQPFPGLQLSISLCHSSNDKKSQKAASEKQNPEDHLYVLEHNLHQLIRECHKQTLSSTVMPHPASAPFGHKRMRLAGPQAFDKNEISSLQSNEGLLEKIIKQAKHIFLRRRTARTIDSLASRIEDPQIQAHWSNINDVYESSVKVLITSQGYEQICKSIQLQLNIGVEQIRVVHRDGRVITLSHQEQELQDFLLSQMSQHQVHAVQQLAKVMGWHVLSFSNHVGLGPVESIGNASAITVASPNGDYAISVRNGPESGSKVMVQFPRSQCKDLPKGDVLQDSKWNHLRGPFKEVQWNKMEGRNFVYKMELLMAALTPC</sequence>
<evidence type="ECO:0000256" key="3">
    <source>
        <dbReference type="ARBA" id="ARBA00023015"/>
    </source>
</evidence>
<keyword evidence="4 7" id="KW-0804">Transcription</keyword>
<dbReference type="GO" id="GO:0016592">
    <property type="term" value="C:mediator complex"/>
    <property type="evidence" value="ECO:0007669"/>
    <property type="project" value="InterPro"/>
</dbReference>
<keyword evidence="7" id="KW-0010">Activator</keyword>
<organism evidence="9 10">
    <name type="scientific">Junco hyemalis</name>
    <name type="common">Dark-eyed junco</name>
    <dbReference type="NCBI Taxonomy" id="40217"/>
    <lineage>
        <taxon>Eukaryota</taxon>
        <taxon>Metazoa</taxon>
        <taxon>Chordata</taxon>
        <taxon>Craniata</taxon>
        <taxon>Vertebrata</taxon>
        <taxon>Euteleostomi</taxon>
        <taxon>Archelosauria</taxon>
        <taxon>Archosauria</taxon>
        <taxon>Dinosauria</taxon>
        <taxon>Saurischia</taxon>
        <taxon>Theropoda</taxon>
        <taxon>Coelurosauria</taxon>
        <taxon>Aves</taxon>
        <taxon>Neognathae</taxon>
        <taxon>Neoaves</taxon>
        <taxon>Telluraves</taxon>
        <taxon>Australaves</taxon>
        <taxon>Passeriformes</taxon>
        <taxon>Passerellidae</taxon>
        <taxon>Junco</taxon>
    </lineage>
</organism>
<gene>
    <name evidence="7" type="primary">MED17</name>
</gene>
<dbReference type="GO" id="GO:0003712">
    <property type="term" value="F:transcription coregulator activity"/>
    <property type="evidence" value="ECO:0007669"/>
    <property type="project" value="InterPro"/>
</dbReference>
<dbReference type="AlphaFoldDB" id="A0A8C5JQP7"/>
<reference evidence="9" key="2">
    <citation type="submission" date="2025-09" db="UniProtKB">
        <authorList>
            <consortium name="Ensembl"/>
        </authorList>
    </citation>
    <scope>IDENTIFICATION</scope>
</reference>
<evidence type="ECO:0000256" key="1">
    <source>
        <dbReference type="ARBA" id="ARBA00004123"/>
    </source>
</evidence>
<evidence type="ECO:0000256" key="8">
    <source>
        <dbReference type="SAM" id="MobiDB-lite"/>
    </source>
</evidence>
<evidence type="ECO:0000313" key="9">
    <source>
        <dbReference type="Ensembl" id="ENSJHYP00000023825.1"/>
    </source>
</evidence>
<dbReference type="Pfam" id="PF10156">
    <property type="entry name" value="Med17"/>
    <property type="match status" value="1"/>
</dbReference>
<accession>A0A8C5JQP7</accession>
<dbReference type="GO" id="GO:0070847">
    <property type="term" value="C:core mediator complex"/>
    <property type="evidence" value="ECO:0007669"/>
    <property type="project" value="TreeGrafter"/>
</dbReference>
<keyword evidence="10" id="KW-1185">Reference proteome</keyword>
<evidence type="ECO:0000313" key="10">
    <source>
        <dbReference type="Proteomes" id="UP000694408"/>
    </source>
</evidence>
<comment type="subunit">
    <text evidence="7">Component of the Mediator complex.</text>
</comment>